<evidence type="ECO:0000313" key="3">
    <source>
        <dbReference type="Proteomes" id="UP000295411"/>
    </source>
</evidence>
<reference evidence="2 3" key="1">
    <citation type="submission" date="2019-03" db="EMBL/GenBank/DDBJ databases">
        <title>Arthrobacter sp. nov., an bacterium isolated from biocrust in Mu Us Desert.</title>
        <authorList>
            <person name="Lixiong L."/>
        </authorList>
    </citation>
    <scope>NUCLEOTIDE SEQUENCE [LARGE SCALE GENOMIC DNA]</scope>
    <source>
        <strain evidence="2 3">SLN-3</strain>
    </source>
</reference>
<keyword evidence="3" id="KW-1185">Reference proteome</keyword>
<proteinExistence type="predicted"/>
<keyword evidence="1" id="KW-1133">Transmembrane helix</keyword>
<dbReference type="EMBL" id="SMTK01000003">
    <property type="protein sequence ID" value="TDK25317.1"/>
    <property type="molecule type" value="Genomic_DNA"/>
</dbReference>
<keyword evidence="1" id="KW-0812">Transmembrane</keyword>
<feature type="transmembrane region" description="Helical" evidence="1">
    <location>
        <begin position="20"/>
        <end position="43"/>
    </location>
</feature>
<dbReference type="Proteomes" id="UP000295411">
    <property type="component" value="Unassembled WGS sequence"/>
</dbReference>
<dbReference type="RefSeq" id="WP_133403593.1">
    <property type="nucleotide sequence ID" value="NZ_SMTK01000003.1"/>
</dbReference>
<dbReference type="AlphaFoldDB" id="A0A4R5TW08"/>
<comment type="caution">
    <text evidence="2">The sequence shown here is derived from an EMBL/GenBank/DDBJ whole genome shotgun (WGS) entry which is preliminary data.</text>
</comment>
<sequence>MAETRLSGSGSAGREQDSDPAVLALSVLTVVISTGLVGVRLLAGRRAKKAVAVSARMLAIDTAVTLHEKAWKLAGGDQDVAGVHHRLDRAYADVSALVLDLGGSGRAPYEGPSFEERLRLAVEEARTALDRFEAFTPPDPERVMAEVSSTRDVLETAVRPRAEEAGVPWMSNELASQWDHLNWEPYRFIEEGEGAAALAAAVDRYLEDGRSTEDLLAALTRMKGELEDRRDCVYVIGLLIDFTFDLAESFGARPTKTSPRT</sequence>
<evidence type="ECO:0000313" key="2">
    <source>
        <dbReference type="EMBL" id="TDK25317.1"/>
    </source>
</evidence>
<accession>A0A4R5TW08</accession>
<protein>
    <submittedName>
        <fullName evidence="2">Uncharacterized protein</fullName>
    </submittedName>
</protein>
<gene>
    <name evidence="2" type="ORF">E2F48_08550</name>
</gene>
<dbReference type="OrthoDB" id="63166at2"/>
<name>A0A4R5TW08_9MICC</name>
<evidence type="ECO:0000256" key="1">
    <source>
        <dbReference type="SAM" id="Phobius"/>
    </source>
</evidence>
<organism evidence="2 3">
    <name type="scientific">Arthrobacter crusticola</name>
    <dbReference type="NCBI Taxonomy" id="2547960"/>
    <lineage>
        <taxon>Bacteria</taxon>
        <taxon>Bacillati</taxon>
        <taxon>Actinomycetota</taxon>
        <taxon>Actinomycetes</taxon>
        <taxon>Micrococcales</taxon>
        <taxon>Micrococcaceae</taxon>
        <taxon>Arthrobacter</taxon>
    </lineage>
</organism>
<keyword evidence="1" id="KW-0472">Membrane</keyword>